<dbReference type="CDD" id="cd00383">
    <property type="entry name" value="trans_reg_C"/>
    <property type="match status" value="1"/>
</dbReference>
<dbReference type="SMART" id="SM00448">
    <property type="entry name" value="REC"/>
    <property type="match status" value="1"/>
</dbReference>
<sequence>MSNMDYLKTKHILLVDDEKALLDLLQTILQEEGYTNIAKAKNMGEALNSFYEFKPDIIILDIMLPDGDGFQFLSKIRKLSDVPVLFLSAKDAMNDQYQGFSLGADDYITKPFLPKDLVLRLQAVLRRTYKEKSETIVLKYSEIRFETGEIIKGKEVFVLTKKEFSILQTLYQNSNRIVTIDGLCQAVWGDAYFGYENSLMAHIRRIREKIEKNPSCPESLITIKGLGYKLIVERR</sequence>
<evidence type="ECO:0000256" key="3">
    <source>
        <dbReference type="ARBA" id="ARBA00023163"/>
    </source>
</evidence>
<dbReference type="EMBL" id="CP035282">
    <property type="protein sequence ID" value="QAT62850.1"/>
    <property type="molecule type" value="Genomic_DNA"/>
</dbReference>
<dbReference type="GO" id="GO:0000156">
    <property type="term" value="F:phosphorelay response regulator activity"/>
    <property type="evidence" value="ECO:0007669"/>
    <property type="project" value="TreeGrafter"/>
</dbReference>
<proteinExistence type="predicted"/>
<keyword evidence="4" id="KW-0597">Phosphoprotein</keyword>
<feature type="DNA-binding region" description="OmpR/PhoB-type" evidence="5">
    <location>
        <begin position="133"/>
        <end position="232"/>
    </location>
</feature>
<dbReference type="GO" id="GO:0005829">
    <property type="term" value="C:cytosol"/>
    <property type="evidence" value="ECO:0007669"/>
    <property type="project" value="TreeGrafter"/>
</dbReference>
<evidence type="ECO:0000256" key="4">
    <source>
        <dbReference type="PROSITE-ProRule" id="PRU00169"/>
    </source>
</evidence>
<keyword evidence="2 5" id="KW-0238">DNA-binding</keyword>
<dbReference type="Proteomes" id="UP000287969">
    <property type="component" value="Chromosome"/>
</dbReference>
<dbReference type="InterPro" id="IPR036388">
    <property type="entry name" value="WH-like_DNA-bd_sf"/>
</dbReference>
<dbReference type="Gene3D" id="6.10.250.690">
    <property type="match status" value="1"/>
</dbReference>
<dbReference type="PROSITE" id="PS51755">
    <property type="entry name" value="OMPR_PHOB"/>
    <property type="match status" value="1"/>
</dbReference>
<dbReference type="GO" id="GO:0032993">
    <property type="term" value="C:protein-DNA complex"/>
    <property type="evidence" value="ECO:0007669"/>
    <property type="project" value="TreeGrafter"/>
</dbReference>
<keyword evidence="3" id="KW-0804">Transcription</keyword>
<evidence type="ECO:0000259" key="6">
    <source>
        <dbReference type="PROSITE" id="PS50110"/>
    </source>
</evidence>
<protein>
    <submittedName>
        <fullName evidence="8">Response regulator transcription factor</fullName>
    </submittedName>
</protein>
<evidence type="ECO:0000313" key="9">
    <source>
        <dbReference type="Proteomes" id="UP000287969"/>
    </source>
</evidence>
<dbReference type="GO" id="GO:0006355">
    <property type="term" value="P:regulation of DNA-templated transcription"/>
    <property type="evidence" value="ECO:0007669"/>
    <property type="project" value="InterPro"/>
</dbReference>
<keyword evidence="9" id="KW-1185">Reference proteome</keyword>
<name>A0A410QFR3_9FIRM</name>
<dbReference type="GO" id="GO:0000976">
    <property type="term" value="F:transcription cis-regulatory region binding"/>
    <property type="evidence" value="ECO:0007669"/>
    <property type="project" value="TreeGrafter"/>
</dbReference>
<dbReference type="OrthoDB" id="9790454at2"/>
<gene>
    <name evidence="8" type="ORF">EQM13_15370</name>
</gene>
<evidence type="ECO:0000313" key="8">
    <source>
        <dbReference type="EMBL" id="QAT62850.1"/>
    </source>
</evidence>
<feature type="domain" description="Response regulatory" evidence="6">
    <location>
        <begin position="11"/>
        <end position="125"/>
    </location>
</feature>
<evidence type="ECO:0000256" key="2">
    <source>
        <dbReference type="ARBA" id="ARBA00023125"/>
    </source>
</evidence>
<dbReference type="PANTHER" id="PTHR48111:SF52">
    <property type="entry name" value="TRANSCRIPTIONAL REGULATORY PROTEIN YVRH"/>
    <property type="match status" value="1"/>
</dbReference>
<evidence type="ECO:0000259" key="7">
    <source>
        <dbReference type="PROSITE" id="PS51755"/>
    </source>
</evidence>
<dbReference type="PANTHER" id="PTHR48111">
    <property type="entry name" value="REGULATOR OF RPOS"/>
    <property type="match status" value="1"/>
</dbReference>
<dbReference type="Pfam" id="PF00072">
    <property type="entry name" value="Response_reg"/>
    <property type="match status" value="1"/>
</dbReference>
<accession>A0A410QFR3</accession>
<dbReference type="InterPro" id="IPR011006">
    <property type="entry name" value="CheY-like_superfamily"/>
</dbReference>
<dbReference type="SMART" id="SM00862">
    <property type="entry name" value="Trans_reg_C"/>
    <property type="match status" value="1"/>
</dbReference>
<dbReference type="Gene3D" id="1.10.10.10">
    <property type="entry name" value="Winged helix-like DNA-binding domain superfamily/Winged helix DNA-binding domain"/>
    <property type="match status" value="1"/>
</dbReference>
<reference evidence="9" key="1">
    <citation type="submission" date="2019-01" db="EMBL/GenBank/DDBJ databases">
        <title>Draft genomes of a novel of Sporanaerobacter strains.</title>
        <authorList>
            <person name="Ma S."/>
        </authorList>
    </citation>
    <scope>NUCLEOTIDE SEQUENCE [LARGE SCALE GENOMIC DNA]</scope>
    <source>
        <strain evidence="9">NJN-17</strain>
    </source>
</reference>
<feature type="domain" description="OmpR/PhoB-type" evidence="7">
    <location>
        <begin position="133"/>
        <end position="232"/>
    </location>
</feature>
<dbReference type="InterPro" id="IPR001867">
    <property type="entry name" value="OmpR/PhoB-type_DNA-bd"/>
</dbReference>
<evidence type="ECO:0000256" key="1">
    <source>
        <dbReference type="ARBA" id="ARBA00023015"/>
    </source>
</evidence>
<dbReference type="SUPFAM" id="SSF52172">
    <property type="entry name" value="CheY-like"/>
    <property type="match status" value="1"/>
</dbReference>
<organism evidence="8 9">
    <name type="scientific">Acidilutibacter cellobiosedens</name>
    <dbReference type="NCBI Taxonomy" id="2507161"/>
    <lineage>
        <taxon>Bacteria</taxon>
        <taxon>Bacillati</taxon>
        <taxon>Bacillota</taxon>
        <taxon>Tissierellia</taxon>
        <taxon>Tissierellales</taxon>
        <taxon>Acidilutibacteraceae</taxon>
        <taxon>Acidilutibacter</taxon>
    </lineage>
</organism>
<dbReference type="InterPro" id="IPR039420">
    <property type="entry name" value="WalR-like"/>
</dbReference>
<dbReference type="AlphaFoldDB" id="A0A410QFR3"/>
<dbReference type="InterPro" id="IPR001789">
    <property type="entry name" value="Sig_transdc_resp-reg_receiver"/>
</dbReference>
<dbReference type="KEGG" id="spoa:EQM13_15370"/>
<feature type="modified residue" description="4-aspartylphosphate" evidence="4">
    <location>
        <position position="61"/>
    </location>
</feature>
<keyword evidence="1" id="KW-0805">Transcription regulation</keyword>
<dbReference type="Gene3D" id="3.40.50.2300">
    <property type="match status" value="1"/>
</dbReference>
<dbReference type="Pfam" id="PF00486">
    <property type="entry name" value="Trans_reg_C"/>
    <property type="match status" value="1"/>
</dbReference>
<evidence type="ECO:0000256" key="5">
    <source>
        <dbReference type="PROSITE-ProRule" id="PRU01091"/>
    </source>
</evidence>
<dbReference type="PROSITE" id="PS50110">
    <property type="entry name" value="RESPONSE_REGULATORY"/>
    <property type="match status" value="1"/>
</dbReference>